<dbReference type="HOGENOM" id="CLU_601432_0_0_1"/>
<name>A0A0C3GUB3_OIDMZ</name>
<dbReference type="STRING" id="913774.A0A0C3GUB3"/>
<feature type="compositionally biased region" description="Low complexity" evidence="1">
    <location>
        <begin position="43"/>
        <end position="68"/>
    </location>
</feature>
<reference evidence="3" key="2">
    <citation type="submission" date="2015-01" db="EMBL/GenBank/DDBJ databases">
        <title>Evolutionary Origins and Diversification of the Mycorrhizal Mutualists.</title>
        <authorList>
            <consortium name="DOE Joint Genome Institute"/>
            <consortium name="Mycorrhizal Genomics Consortium"/>
            <person name="Kohler A."/>
            <person name="Kuo A."/>
            <person name="Nagy L.G."/>
            <person name="Floudas D."/>
            <person name="Copeland A."/>
            <person name="Barry K.W."/>
            <person name="Cichocki N."/>
            <person name="Veneault-Fourrey C."/>
            <person name="LaButti K."/>
            <person name="Lindquist E.A."/>
            <person name="Lipzen A."/>
            <person name="Lundell T."/>
            <person name="Morin E."/>
            <person name="Murat C."/>
            <person name="Riley R."/>
            <person name="Ohm R."/>
            <person name="Sun H."/>
            <person name="Tunlid A."/>
            <person name="Henrissat B."/>
            <person name="Grigoriev I.V."/>
            <person name="Hibbett D.S."/>
            <person name="Martin F."/>
        </authorList>
    </citation>
    <scope>NUCLEOTIDE SEQUENCE [LARGE SCALE GENOMIC DNA]</scope>
    <source>
        <strain evidence="3">Zn</strain>
    </source>
</reference>
<feature type="compositionally biased region" description="Basic and acidic residues" evidence="1">
    <location>
        <begin position="69"/>
        <end position="79"/>
    </location>
</feature>
<feature type="region of interest" description="Disordered" evidence="1">
    <location>
        <begin position="16"/>
        <end position="110"/>
    </location>
</feature>
<feature type="compositionally biased region" description="Polar residues" evidence="1">
    <location>
        <begin position="16"/>
        <end position="36"/>
    </location>
</feature>
<organism evidence="2 3">
    <name type="scientific">Oidiodendron maius (strain Zn)</name>
    <dbReference type="NCBI Taxonomy" id="913774"/>
    <lineage>
        <taxon>Eukaryota</taxon>
        <taxon>Fungi</taxon>
        <taxon>Dikarya</taxon>
        <taxon>Ascomycota</taxon>
        <taxon>Pezizomycotina</taxon>
        <taxon>Leotiomycetes</taxon>
        <taxon>Leotiomycetes incertae sedis</taxon>
        <taxon>Myxotrichaceae</taxon>
        <taxon>Oidiodendron</taxon>
    </lineage>
</organism>
<reference evidence="2 3" key="1">
    <citation type="submission" date="2014-04" db="EMBL/GenBank/DDBJ databases">
        <authorList>
            <consortium name="DOE Joint Genome Institute"/>
            <person name="Kuo A."/>
            <person name="Martino E."/>
            <person name="Perotto S."/>
            <person name="Kohler A."/>
            <person name="Nagy L.G."/>
            <person name="Floudas D."/>
            <person name="Copeland A."/>
            <person name="Barry K.W."/>
            <person name="Cichocki N."/>
            <person name="Veneault-Fourrey C."/>
            <person name="LaButti K."/>
            <person name="Lindquist E.A."/>
            <person name="Lipzen A."/>
            <person name="Lundell T."/>
            <person name="Morin E."/>
            <person name="Murat C."/>
            <person name="Sun H."/>
            <person name="Tunlid A."/>
            <person name="Henrissat B."/>
            <person name="Grigoriev I.V."/>
            <person name="Hibbett D.S."/>
            <person name="Martin F."/>
            <person name="Nordberg H.P."/>
            <person name="Cantor M.N."/>
            <person name="Hua S.X."/>
        </authorList>
    </citation>
    <scope>NUCLEOTIDE SEQUENCE [LARGE SCALE GENOMIC DNA]</scope>
    <source>
        <strain evidence="2 3">Zn</strain>
    </source>
</reference>
<protein>
    <recommendedName>
        <fullName evidence="4">C2H2-type domain-containing protein</fullName>
    </recommendedName>
</protein>
<sequence length="455" mass="51069">MKEFWAIFNAGARVATSSIGTDFVVPSNNSAPSNPGCQDGRDAPQSSSSSQSRSQSNSASSRNTSISPSHEKQKKSEDDRNQEDDDGRDPKRRRTLLSPPLDSKDAPKFACPYRKHEPHKYCGNTKQWRSCAMTPLTSIARVKGHLYRHHRIFPCPRCKVLFEAQEEVTLHIGKPEGCEFRESKQEDGITSEVVERLRCKKKNRKGQSEEESWVEIYQLIFPDDGVPSPYFEPPNSSRELSDYEEYCRRELPRVFRAALEEVVHNDTQVIEDRLRSRLEKMIRECQDRVFSSYRSGSVSRSQTPLRPMNIDSPIQRSTSVLKPVLADTSGVVVSNVKDNPVPYSEISTGLDSGTPKFPRHEPDDSRYMSYSSGLTPSLSGSEIIPIDTSSITSTVEVEANAPAAISTGMFNPPLVPNPEPRQDLISEKAWGQDFDNSAILGCDFAELDLINWNSF</sequence>
<evidence type="ECO:0000256" key="1">
    <source>
        <dbReference type="SAM" id="MobiDB-lite"/>
    </source>
</evidence>
<dbReference type="InParanoid" id="A0A0C3GUB3"/>
<dbReference type="PANTHER" id="PTHR38166">
    <property type="entry name" value="C2H2-TYPE DOMAIN-CONTAINING PROTEIN-RELATED"/>
    <property type="match status" value="1"/>
</dbReference>
<proteinExistence type="predicted"/>
<dbReference type="PANTHER" id="PTHR38166:SF1">
    <property type="entry name" value="C2H2-TYPE DOMAIN-CONTAINING PROTEIN"/>
    <property type="match status" value="1"/>
</dbReference>
<dbReference type="EMBL" id="KN832892">
    <property type="protein sequence ID" value="KIM93986.1"/>
    <property type="molecule type" value="Genomic_DNA"/>
</dbReference>
<accession>A0A0C3GUB3</accession>
<gene>
    <name evidence="2" type="ORF">OIDMADRAFT_61249</name>
</gene>
<dbReference type="OrthoDB" id="5382659at2759"/>
<evidence type="ECO:0000313" key="3">
    <source>
        <dbReference type="Proteomes" id="UP000054321"/>
    </source>
</evidence>
<evidence type="ECO:0008006" key="4">
    <source>
        <dbReference type="Google" id="ProtNLM"/>
    </source>
</evidence>
<dbReference type="AlphaFoldDB" id="A0A0C3GUB3"/>
<dbReference type="Proteomes" id="UP000054321">
    <property type="component" value="Unassembled WGS sequence"/>
</dbReference>
<evidence type="ECO:0000313" key="2">
    <source>
        <dbReference type="EMBL" id="KIM93986.1"/>
    </source>
</evidence>
<keyword evidence="3" id="KW-1185">Reference proteome</keyword>